<dbReference type="PANTHER" id="PTHR47374">
    <property type="entry name" value="ENDOSOME ANTIGEN-LIKE PROTEIN, PUTATIVE (DUF3444)-RELATED"/>
    <property type="match status" value="1"/>
</dbReference>
<proteinExistence type="predicted"/>
<comment type="caution">
    <text evidence="3">The sequence shown here is derived from an EMBL/GenBank/DDBJ whole genome shotgun (WGS) entry which is preliminary data.</text>
</comment>
<dbReference type="InterPro" id="IPR024593">
    <property type="entry name" value="DUF3444"/>
</dbReference>
<sequence length="290" mass="32700">MPTSSSMISDYQVPESMFQEQQHDNIPSQQGHLVKYSCVDKEGHRSAGGVKKSNKPEMVKGKTRIPEADKNIVGRSIADTADSNAVDQNKQASTMPGSGSYSLGGSDWRKQHVDGKISQNNSDGKKRERENDYSCTISMNCNQILEGDITSPDKQSSQNHVSSKINVQDKTKGMHTSDEDNIVKESIDSVVLEKSSCCSDPGIKIRDINIITYNDGGVDQIWALWDNIDRMSRSFMIKCVGHSKCLYWMKFYPLSEEEKEWNNKSLLVTCGKLRRKSQYIRIQFLVFSYC</sequence>
<accession>A0A811QBX9</accession>
<protein>
    <recommendedName>
        <fullName evidence="2">DUF3444 domain-containing protein</fullName>
    </recommendedName>
</protein>
<dbReference type="Pfam" id="PF11926">
    <property type="entry name" value="DUF3444"/>
    <property type="match status" value="1"/>
</dbReference>
<gene>
    <name evidence="3" type="ORF">NCGR_LOCUS40292</name>
</gene>
<dbReference type="EMBL" id="CAJGYO010000010">
    <property type="protein sequence ID" value="CAD6256794.1"/>
    <property type="molecule type" value="Genomic_DNA"/>
</dbReference>
<feature type="region of interest" description="Disordered" evidence="1">
    <location>
        <begin position="1"/>
        <end position="26"/>
    </location>
</feature>
<reference evidence="3" key="1">
    <citation type="submission" date="2020-10" db="EMBL/GenBank/DDBJ databases">
        <authorList>
            <person name="Han B."/>
            <person name="Lu T."/>
            <person name="Zhao Q."/>
            <person name="Huang X."/>
            <person name="Zhao Y."/>
        </authorList>
    </citation>
    <scope>NUCLEOTIDE SEQUENCE</scope>
</reference>
<organism evidence="3 4">
    <name type="scientific">Miscanthus lutarioriparius</name>
    <dbReference type="NCBI Taxonomy" id="422564"/>
    <lineage>
        <taxon>Eukaryota</taxon>
        <taxon>Viridiplantae</taxon>
        <taxon>Streptophyta</taxon>
        <taxon>Embryophyta</taxon>
        <taxon>Tracheophyta</taxon>
        <taxon>Spermatophyta</taxon>
        <taxon>Magnoliopsida</taxon>
        <taxon>Liliopsida</taxon>
        <taxon>Poales</taxon>
        <taxon>Poaceae</taxon>
        <taxon>PACMAD clade</taxon>
        <taxon>Panicoideae</taxon>
        <taxon>Andropogonodae</taxon>
        <taxon>Andropogoneae</taxon>
        <taxon>Saccharinae</taxon>
        <taxon>Miscanthus</taxon>
    </lineage>
</organism>
<dbReference type="OrthoDB" id="66964at2759"/>
<feature type="domain" description="DUF3444" evidence="2">
    <location>
        <begin position="218"/>
        <end position="288"/>
    </location>
</feature>
<keyword evidence="4" id="KW-1185">Reference proteome</keyword>
<evidence type="ECO:0000259" key="2">
    <source>
        <dbReference type="Pfam" id="PF11926"/>
    </source>
</evidence>
<evidence type="ECO:0000256" key="1">
    <source>
        <dbReference type="SAM" id="MobiDB-lite"/>
    </source>
</evidence>
<dbReference type="AlphaFoldDB" id="A0A811QBX9"/>
<name>A0A811QBX9_9POAL</name>
<dbReference type="Proteomes" id="UP000604825">
    <property type="component" value="Unassembled WGS sequence"/>
</dbReference>
<evidence type="ECO:0000313" key="3">
    <source>
        <dbReference type="EMBL" id="CAD6256794.1"/>
    </source>
</evidence>
<evidence type="ECO:0000313" key="4">
    <source>
        <dbReference type="Proteomes" id="UP000604825"/>
    </source>
</evidence>
<dbReference type="PANTHER" id="PTHR47374:SF9">
    <property type="entry name" value="DUF3444 DOMAIN-CONTAINING PROTEIN"/>
    <property type="match status" value="1"/>
</dbReference>
<feature type="compositionally biased region" description="Polar residues" evidence="1">
    <location>
        <begin position="81"/>
        <end position="103"/>
    </location>
</feature>
<feature type="region of interest" description="Disordered" evidence="1">
    <location>
        <begin position="78"/>
        <end position="109"/>
    </location>
</feature>